<keyword evidence="2" id="KW-1185">Reference proteome</keyword>
<dbReference type="EMBL" id="CP015079">
    <property type="protein sequence ID" value="ANH39618.1"/>
    <property type="molecule type" value="Genomic_DNA"/>
</dbReference>
<protein>
    <recommendedName>
        <fullName evidence="3">ABM domain-containing protein</fullName>
    </recommendedName>
</protein>
<gene>
    <name evidence="1" type="ORF">I601_3211</name>
</gene>
<evidence type="ECO:0000313" key="1">
    <source>
        <dbReference type="EMBL" id="ANH39618.1"/>
    </source>
</evidence>
<evidence type="ECO:0000313" key="2">
    <source>
        <dbReference type="Proteomes" id="UP000077868"/>
    </source>
</evidence>
<dbReference type="Proteomes" id="UP000077868">
    <property type="component" value="Chromosome"/>
</dbReference>
<dbReference type="STRING" id="1300347.I601_3211"/>
<organism evidence="1 2">
    <name type="scientific">Nocardioides dokdonensis FR1436</name>
    <dbReference type="NCBI Taxonomy" id="1300347"/>
    <lineage>
        <taxon>Bacteria</taxon>
        <taxon>Bacillati</taxon>
        <taxon>Actinomycetota</taxon>
        <taxon>Actinomycetes</taxon>
        <taxon>Propionibacteriales</taxon>
        <taxon>Nocardioidaceae</taxon>
        <taxon>Nocardioides</taxon>
    </lineage>
</organism>
<accession>A0A1A9GMU9</accession>
<sequence length="201" mass="22807">MFIQVIQGRCNDPDRMRQLTEEWRAQLGPTAEGWLGGTYGITDDGEAVAVVRFDSREAASRNSARPEQGEWWQQMEACFDGEVTVHDCDNAMLFLGGGSDEAGFVQVIQGRIDDPERFRHFMERPMDALHEVRPEIIGGTLAMEPDGWFVQTIAFRTEEEARAGEQKQMPPEVRGEFEDTMAHVSDQRFLDLHRPWFASAG</sequence>
<dbReference type="OrthoDB" id="3464514at2"/>
<dbReference type="KEGG" id="ndk:I601_3211"/>
<dbReference type="PATRIC" id="fig|1300347.3.peg.3214"/>
<name>A0A1A9GMU9_9ACTN</name>
<reference evidence="1 2" key="1">
    <citation type="submission" date="2016-03" db="EMBL/GenBank/DDBJ databases">
        <title>Complete genome sequence of a soil Actinobacterium, Nocardioides dokdonensis FR1436.</title>
        <authorList>
            <person name="Kwon S.-K."/>
            <person name="Kim K."/>
            <person name="Kim J.F."/>
        </authorList>
    </citation>
    <scope>NUCLEOTIDE SEQUENCE [LARGE SCALE GENOMIC DNA]</scope>
    <source>
        <strain evidence="1 2">FR1436</strain>
    </source>
</reference>
<dbReference type="RefSeq" id="WP_068111822.1">
    <property type="nucleotide sequence ID" value="NZ_CP015079.1"/>
</dbReference>
<evidence type="ECO:0008006" key="3">
    <source>
        <dbReference type="Google" id="ProtNLM"/>
    </source>
</evidence>
<proteinExistence type="predicted"/>
<dbReference type="AlphaFoldDB" id="A0A1A9GMU9"/>